<feature type="transmembrane region" description="Helical" evidence="1">
    <location>
        <begin position="24"/>
        <end position="43"/>
    </location>
</feature>
<feature type="domain" description="SGNH" evidence="3">
    <location>
        <begin position="408"/>
        <end position="639"/>
    </location>
</feature>
<dbReference type="EMBL" id="UZWD01000012">
    <property type="protein sequence ID" value="VDS03658.1"/>
    <property type="molecule type" value="Genomic_DNA"/>
</dbReference>
<dbReference type="InterPro" id="IPR002656">
    <property type="entry name" value="Acyl_transf_3_dom"/>
</dbReference>
<protein>
    <submittedName>
        <fullName evidence="4">O-acetyltransferase OatA</fullName>
        <ecNumber evidence="4">2.3.1.-</ecNumber>
    </submittedName>
</protein>
<dbReference type="Pfam" id="PF01757">
    <property type="entry name" value="Acyl_transf_3"/>
    <property type="match status" value="1"/>
</dbReference>
<dbReference type="GO" id="GO:0016747">
    <property type="term" value="F:acyltransferase activity, transferring groups other than amino-acyl groups"/>
    <property type="evidence" value="ECO:0007669"/>
    <property type="project" value="InterPro"/>
</dbReference>
<evidence type="ECO:0000313" key="4">
    <source>
        <dbReference type="EMBL" id="VDS03658.1"/>
    </source>
</evidence>
<keyword evidence="1" id="KW-0472">Membrane</keyword>
<organism evidence="4 5">
    <name type="scientific">Devosia equisanguinis</name>
    <dbReference type="NCBI Taxonomy" id="2490941"/>
    <lineage>
        <taxon>Bacteria</taxon>
        <taxon>Pseudomonadati</taxon>
        <taxon>Pseudomonadota</taxon>
        <taxon>Alphaproteobacteria</taxon>
        <taxon>Hyphomicrobiales</taxon>
        <taxon>Devosiaceae</taxon>
        <taxon>Devosia</taxon>
    </lineage>
</organism>
<proteinExistence type="predicted"/>
<feature type="transmembrane region" description="Helical" evidence="1">
    <location>
        <begin position="161"/>
        <end position="181"/>
    </location>
</feature>
<dbReference type="InterPro" id="IPR043968">
    <property type="entry name" value="SGNH"/>
</dbReference>
<dbReference type="Pfam" id="PF19040">
    <property type="entry name" value="SGNH"/>
    <property type="match status" value="1"/>
</dbReference>
<dbReference type="Proteomes" id="UP000268844">
    <property type="component" value="Unassembled WGS sequence"/>
</dbReference>
<feature type="transmembrane region" description="Helical" evidence="1">
    <location>
        <begin position="346"/>
        <end position="371"/>
    </location>
</feature>
<keyword evidence="4" id="KW-0808">Transferase</keyword>
<reference evidence="4 5" key="1">
    <citation type="submission" date="2018-12" db="EMBL/GenBank/DDBJ databases">
        <authorList>
            <person name="Criscuolo A."/>
        </authorList>
    </citation>
    <scope>NUCLEOTIDE SEQUENCE [LARGE SCALE GENOMIC DNA]</scope>
    <source>
        <strain evidence="4">ACIP1116281</strain>
    </source>
</reference>
<dbReference type="PANTHER" id="PTHR23028">
    <property type="entry name" value="ACETYLTRANSFERASE"/>
    <property type="match status" value="1"/>
</dbReference>
<keyword evidence="1" id="KW-1133">Transmembrane helix</keyword>
<accession>A0A3S4GI58</accession>
<evidence type="ECO:0000256" key="1">
    <source>
        <dbReference type="SAM" id="Phobius"/>
    </source>
</evidence>
<feature type="domain" description="Acyltransferase 3" evidence="2">
    <location>
        <begin position="1"/>
        <end position="329"/>
    </location>
</feature>
<dbReference type="GO" id="GO:0000271">
    <property type="term" value="P:polysaccharide biosynthetic process"/>
    <property type="evidence" value="ECO:0007669"/>
    <property type="project" value="TreeGrafter"/>
</dbReference>
<feature type="transmembrane region" description="Helical" evidence="1">
    <location>
        <begin position="277"/>
        <end position="296"/>
    </location>
</feature>
<feature type="transmembrane region" description="Helical" evidence="1">
    <location>
        <begin position="316"/>
        <end position="334"/>
    </location>
</feature>
<feature type="transmembrane region" description="Helical" evidence="1">
    <location>
        <begin position="187"/>
        <end position="209"/>
    </location>
</feature>
<feature type="transmembrane region" description="Helical" evidence="1">
    <location>
        <begin position="246"/>
        <end position="265"/>
    </location>
</feature>
<dbReference type="GO" id="GO:0016020">
    <property type="term" value="C:membrane"/>
    <property type="evidence" value="ECO:0007669"/>
    <property type="project" value="TreeGrafter"/>
</dbReference>
<sequence length="649" mass="72210">MRAVSVLVVLICHLQINILPGGFVGVDVFFVISGYVVALSLLHRSFKGIADFIFGFYARRFLRIFPALILCVSVTALLTVLFVPQSWLSQAVYATGRYALFGFSNLALIWFDDGYFSPRSDFNPFTHTWSLGVEEQFYLIFPLMFLALIAPWVLRGRKALPGLAVLAIASVASLVYAWHLGNADARAAYYLLASRWWELASGVMLAVLHASYPNWRMAGRWRGALAIAGLVLIGFATLYADPAHFPYPWALVPVTGAVLFLHGVAGDRPVGDKIGALLSQPVALYIGRISYSLYLWHWPMIVLFRWTVGIDGPLEIAAAIALSFAAASASYHFLETPIRRLGHRQFRFFNIAVVGAGLASIALALFTYSALFAHRDALTLSVTKDQQAWYPYAYDRPSEYTGPTFAGRTLFAVGDSHLGAYEAMLHWTTKDLKMELWARGIDDCQLARLYYPINGSDHCQALVENILSGIEAKAKPGDIVFFPTLRGHRLVDQWFHFDLEDVRGYNASEGFAESLRFAVDQNLPYFERLASKGLIILLDLPKPTMMTVPYRCADWFNRSNPICAAGDTVPRSLMLELRQPMIAALDMVAQRVPALHLWDPFPLLCPEDPCGVYDATGPLFMDGDHISGHGNQVLLPAFRAEIVSLLQSH</sequence>
<feature type="transmembrane region" description="Helical" evidence="1">
    <location>
        <begin position="64"/>
        <end position="83"/>
    </location>
</feature>
<dbReference type="PANTHER" id="PTHR23028:SF53">
    <property type="entry name" value="ACYL_TRANSF_3 DOMAIN-CONTAINING PROTEIN"/>
    <property type="match status" value="1"/>
</dbReference>
<dbReference type="EC" id="2.3.1.-" evidence="4"/>
<dbReference type="AlphaFoldDB" id="A0A3S4GI58"/>
<evidence type="ECO:0000259" key="2">
    <source>
        <dbReference type="Pfam" id="PF01757"/>
    </source>
</evidence>
<feature type="transmembrane region" description="Helical" evidence="1">
    <location>
        <begin position="221"/>
        <end position="240"/>
    </location>
</feature>
<name>A0A3S4GI58_9HYPH</name>
<keyword evidence="5" id="KW-1185">Reference proteome</keyword>
<keyword evidence="4" id="KW-0012">Acyltransferase</keyword>
<feature type="transmembrane region" description="Helical" evidence="1">
    <location>
        <begin position="137"/>
        <end position="154"/>
    </location>
</feature>
<keyword evidence="1" id="KW-0812">Transmembrane</keyword>
<evidence type="ECO:0000313" key="5">
    <source>
        <dbReference type="Proteomes" id="UP000268844"/>
    </source>
</evidence>
<gene>
    <name evidence="4" type="primary">oatA</name>
    <name evidence="4" type="ORF">DEVEQU_00786</name>
</gene>
<evidence type="ECO:0000259" key="3">
    <source>
        <dbReference type="Pfam" id="PF19040"/>
    </source>
</evidence>
<dbReference type="InterPro" id="IPR050879">
    <property type="entry name" value="Acyltransferase_3"/>
</dbReference>